<dbReference type="InterPro" id="IPR008978">
    <property type="entry name" value="HSP20-like_chaperone"/>
</dbReference>
<proteinExistence type="predicted"/>
<dbReference type="EMBL" id="CP009403">
    <property type="protein sequence ID" value="AIO01864.1"/>
    <property type="molecule type" value="Genomic_DNA"/>
</dbReference>
<dbReference type="RefSeq" id="XP_010702664.1">
    <property type="nucleotide sequence ID" value="XM_010704362.1"/>
</dbReference>
<evidence type="ECO:0000313" key="2">
    <source>
        <dbReference type="EMBL" id="AIO01864.1"/>
    </source>
</evidence>
<evidence type="ECO:0000313" key="3">
    <source>
        <dbReference type="Proteomes" id="UP000063063"/>
    </source>
</evidence>
<evidence type="ECO:0000256" key="1">
    <source>
        <dbReference type="SAM" id="MobiDB-lite"/>
    </source>
</evidence>
<reference evidence="2 3" key="1">
    <citation type="journal article" date="2015" name="Sci. Rep.">
        <title>The genome of Leishmania panamensis: insights into genomics of the L. (Viannia) subgenus.</title>
        <authorList>
            <person name="Llanes A."/>
            <person name="Restrepo C.M."/>
            <person name="Vecchio G.D."/>
            <person name="Anguizola F.J."/>
            <person name="Lleonart R."/>
        </authorList>
    </citation>
    <scope>NUCLEOTIDE SEQUENCE [LARGE SCALE GENOMIC DNA]</scope>
    <source>
        <strain evidence="2 3">MHOM/PA/94/PSC-1</strain>
    </source>
</reference>
<dbReference type="SUPFAM" id="SSF49764">
    <property type="entry name" value="HSP20-like chaperones"/>
    <property type="match status" value="1"/>
</dbReference>
<organism evidence="2 3">
    <name type="scientific">Leishmania panamensis</name>
    <dbReference type="NCBI Taxonomy" id="5679"/>
    <lineage>
        <taxon>Eukaryota</taxon>
        <taxon>Discoba</taxon>
        <taxon>Euglenozoa</taxon>
        <taxon>Kinetoplastea</taxon>
        <taxon>Metakinetoplastina</taxon>
        <taxon>Trypanosomatida</taxon>
        <taxon>Trypanosomatidae</taxon>
        <taxon>Leishmaniinae</taxon>
        <taxon>Leishmania</taxon>
        <taxon>Leishmania guyanensis species complex</taxon>
    </lineage>
</organism>
<protein>
    <submittedName>
        <fullName evidence="2">HSP20-like chaperone, putative</fullName>
    </submittedName>
</protein>
<dbReference type="OrthoDB" id="272565at2759"/>
<feature type="compositionally biased region" description="Basic and acidic residues" evidence="1">
    <location>
        <begin position="24"/>
        <end position="37"/>
    </location>
</feature>
<name>A0A088S0S7_LEIPA</name>
<gene>
    <name evidence="2" type="ORF">LPMP_342380</name>
</gene>
<keyword evidence="3" id="KW-1185">Reference proteome</keyword>
<dbReference type="VEuPathDB" id="TriTrypDB:LPMP_342380"/>
<feature type="region of interest" description="Disordered" evidence="1">
    <location>
        <begin position="1"/>
        <end position="40"/>
    </location>
</feature>
<sequence length="341" mass="38061">MSGIDYSKWDKLIDSSSSSSSDDDTQHEFDRCDEGHRGGCRVPQVTRLKYPSRVILDSNGVRLEEAPPKALASPFCGATAPPRETHSDSVLGAIPFNDESSHAGSDTAAGNASSNSNVKTEGARSADQERLDATDDDEDLLYESLARNGGREGSHHWWTQTKDTVTVSFLVPWETKGKSVTGFRLYEARAATASGSELPYIHLETAIQVLPTCLASTSGGPPASPAPLHIHEVFRYPVKLSEDLIDGCWQLHFMPKRHLRLLVVQLFKEPVGLGMTLWWDRCFVSDTISVIADTHAIPDRMQQMKATPESKEKAEQFRKVWAEAHEEFRRRMQGRRREIRE</sequence>
<dbReference type="Gene3D" id="2.60.40.790">
    <property type="match status" value="1"/>
</dbReference>
<feature type="compositionally biased region" description="Basic and acidic residues" evidence="1">
    <location>
        <begin position="121"/>
        <end position="133"/>
    </location>
</feature>
<feature type="region of interest" description="Disordered" evidence="1">
    <location>
        <begin position="71"/>
        <end position="138"/>
    </location>
</feature>
<dbReference type="GeneID" id="22578743"/>
<accession>A0A088S0S7</accession>
<dbReference type="VEuPathDB" id="TriTrypDB:LPAL13_340029800"/>
<dbReference type="Proteomes" id="UP000063063">
    <property type="component" value="Chromosome 34"/>
</dbReference>
<dbReference type="eggNOG" id="ENOG502S0W3">
    <property type="taxonomic scope" value="Eukaryota"/>
</dbReference>
<dbReference type="AlphaFoldDB" id="A0A088S0S7"/>
<dbReference type="KEGG" id="lpan:LPMP_342380"/>
<feature type="compositionally biased region" description="Polar residues" evidence="1">
    <location>
        <begin position="102"/>
        <end position="119"/>
    </location>
</feature>